<sequence length="125" mass="13594">KRWLRCPVPILFTSSQSQCVCSSSAQSEGAPCSTPVGAPHPVRGLLERFEAGPGCAARERGNKETHVIAVGRSTNSPGNKVQSPRTLKDVCESRNHFSLLVCAVGLQCFDLFPCIFDQFHGFMKD</sequence>
<evidence type="ECO:0000313" key="2">
    <source>
        <dbReference type="Proteomes" id="UP000261640"/>
    </source>
</evidence>
<dbReference type="InParanoid" id="A0A7N8XIP4"/>
<proteinExistence type="predicted"/>
<organism evidence="1 2">
    <name type="scientific">Mastacembelus armatus</name>
    <name type="common">zig-zag eel</name>
    <dbReference type="NCBI Taxonomy" id="205130"/>
    <lineage>
        <taxon>Eukaryota</taxon>
        <taxon>Metazoa</taxon>
        <taxon>Chordata</taxon>
        <taxon>Craniata</taxon>
        <taxon>Vertebrata</taxon>
        <taxon>Euteleostomi</taxon>
        <taxon>Actinopterygii</taxon>
        <taxon>Neopterygii</taxon>
        <taxon>Teleostei</taxon>
        <taxon>Neoteleostei</taxon>
        <taxon>Acanthomorphata</taxon>
        <taxon>Anabantaria</taxon>
        <taxon>Synbranchiformes</taxon>
        <taxon>Mastacembelidae</taxon>
        <taxon>Mastacembelus</taxon>
    </lineage>
</organism>
<accession>A0A7N8XIP4</accession>
<evidence type="ECO:0000313" key="1">
    <source>
        <dbReference type="Ensembl" id="ENSMAMP00000049644.1"/>
    </source>
</evidence>
<keyword evidence="2" id="KW-1185">Reference proteome</keyword>
<dbReference type="GeneTree" id="ENSGT00940000177829"/>
<protein>
    <submittedName>
        <fullName evidence="1">Uncharacterized protein</fullName>
    </submittedName>
</protein>
<dbReference type="Proteomes" id="UP000261640">
    <property type="component" value="Unplaced"/>
</dbReference>
<dbReference type="Ensembl" id="ENSMAMT00000045930.1">
    <property type="protein sequence ID" value="ENSMAMP00000049644.1"/>
    <property type="gene ID" value="ENSMAMG00000026048.1"/>
</dbReference>
<reference evidence="1" key="2">
    <citation type="submission" date="2025-09" db="UniProtKB">
        <authorList>
            <consortium name="Ensembl"/>
        </authorList>
    </citation>
    <scope>IDENTIFICATION</scope>
</reference>
<reference evidence="1" key="1">
    <citation type="submission" date="2025-08" db="UniProtKB">
        <authorList>
            <consortium name="Ensembl"/>
        </authorList>
    </citation>
    <scope>IDENTIFICATION</scope>
</reference>
<dbReference type="AlphaFoldDB" id="A0A7N8XIP4"/>
<name>A0A7N8XIP4_9TELE</name>